<gene>
    <name evidence="3" type="ORF">RRG08_048759</name>
</gene>
<feature type="compositionally biased region" description="Basic and acidic residues" evidence="1">
    <location>
        <begin position="776"/>
        <end position="790"/>
    </location>
</feature>
<dbReference type="EMBL" id="JAWDGP010005048">
    <property type="protein sequence ID" value="KAK3760017.1"/>
    <property type="molecule type" value="Genomic_DNA"/>
</dbReference>
<feature type="region of interest" description="Disordered" evidence="1">
    <location>
        <begin position="244"/>
        <end position="314"/>
    </location>
</feature>
<organism evidence="3 4">
    <name type="scientific">Elysia crispata</name>
    <name type="common">lettuce slug</name>
    <dbReference type="NCBI Taxonomy" id="231223"/>
    <lineage>
        <taxon>Eukaryota</taxon>
        <taxon>Metazoa</taxon>
        <taxon>Spiralia</taxon>
        <taxon>Lophotrochozoa</taxon>
        <taxon>Mollusca</taxon>
        <taxon>Gastropoda</taxon>
        <taxon>Heterobranchia</taxon>
        <taxon>Euthyneura</taxon>
        <taxon>Panpulmonata</taxon>
        <taxon>Sacoglossa</taxon>
        <taxon>Placobranchoidea</taxon>
        <taxon>Plakobranchidae</taxon>
        <taxon>Elysia</taxon>
    </lineage>
</organism>
<feature type="compositionally biased region" description="Polar residues" evidence="1">
    <location>
        <begin position="338"/>
        <end position="355"/>
    </location>
</feature>
<feature type="region of interest" description="Disordered" evidence="1">
    <location>
        <begin position="763"/>
        <end position="792"/>
    </location>
</feature>
<accession>A0AAE0Z1B1</accession>
<evidence type="ECO:0000256" key="2">
    <source>
        <dbReference type="SAM" id="Phobius"/>
    </source>
</evidence>
<feature type="compositionally biased region" description="Low complexity" evidence="1">
    <location>
        <begin position="244"/>
        <end position="279"/>
    </location>
</feature>
<feature type="transmembrane region" description="Helical" evidence="2">
    <location>
        <begin position="57"/>
        <end position="83"/>
    </location>
</feature>
<feature type="region of interest" description="Disordered" evidence="1">
    <location>
        <begin position="152"/>
        <end position="175"/>
    </location>
</feature>
<evidence type="ECO:0000313" key="4">
    <source>
        <dbReference type="Proteomes" id="UP001283361"/>
    </source>
</evidence>
<feature type="region of interest" description="Disordered" evidence="1">
    <location>
        <begin position="1192"/>
        <end position="1222"/>
    </location>
</feature>
<keyword evidence="2" id="KW-1133">Transmembrane helix</keyword>
<dbReference type="AlphaFoldDB" id="A0AAE0Z1B1"/>
<feature type="region of interest" description="Disordered" evidence="1">
    <location>
        <begin position="334"/>
        <end position="409"/>
    </location>
</feature>
<proteinExistence type="predicted"/>
<feature type="compositionally biased region" description="Basic and acidic residues" evidence="1">
    <location>
        <begin position="1079"/>
        <end position="1095"/>
    </location>
</feature>
<feature type="region of interest" description="Disordered" evidence="1">
    <location>
        <begin position="914"/>
        <end position="969"/>
    </location>
</feature>
<evidence type="ECO:0000256" key="1">
    <source>
        <dbReference type="SAM" id="MobiDB-lite"/>
    </source>
</evidence>
<protein>
    <submittedName>
        <fullName evidence="3">Uncharacterized protein</fullName>
    </submittedName>
</protein>
<keyword evidence="2" id="KW-0812">Transmembrane</keyword>
<feature type="region of interest" description="Disordered" evidence="1">
    <location>
        <begin position="1079"/>
        <end position="1168"/>
    </location>
</feature>
<keyword evidence="4" id="KW-1185">Reference proteome</keyword>
<sequence>MKHASALVAVLARNLTSATSKGHFLQISATSPDGSAVAQSESADQDSGNLHARHAHYSFIMIIFLMTLFIFVTLSLTGAMLAFCRKKNSVFTHYDGVATTSAEFGGCSVARFSMDGSSEFELGDFDSDGEGMCGAPDRGQCYYQLGHEDSEESDDEFGVGGKSCVENSPDKSNKTEKHFVRNKSEMRGDKKEVVLSIQNSEGLPRSKHCAVRFPRNRKFLEKNFTTRFKFSDKKEHKHITVISNTTTTTTTNNNNNNHNDNNNKNYNTCGRISRSSSRSAVKSQTFPLDLSDGPSDQAGARPNGAEHGASSNERECHRAALLYTSSQPCRQLVPTSALHPNSRTQSRQLNGTGNINFKGGRRSQHAVCANPNHNHFRRKRGKRSGQELPRPGNQIEAGSSRRQRQGQGLTYQARIYRRLQEQKPRLTRNPDVESSIASGHWSCALRQQCRSHYQMRELKRCHSDPYGNCGRLHRSLTIHAIPQTGPESIADTAASAADEDDVCGGGGGGGIRHAGVSCELGIRGYRTSSKCGVTIVRVEHPPEFPPDSGRRSDSTNFSIDYEFDSTKFGTSQFKKVSDVAKKQGHLSQGKPTSSGEISAPDKEIIFCDDFTEEESRNSNDEFIKIVEAADGATMPSRNVGYRDEVNRKMSCQRTDTNSPGNCALARPHAEEKQFDDVYLLPDASFHLSCGQMNNLSVSLTPQTSVSCDGPQTTNNLDHQEIPSIGSLYQTKVIQSASCFLLQAITPKTVEPSFMSTRESTQILREKNGVHEQNPSEDERTDKDNQWDKQSRNSGFLTICDDKDYEKSTPTAHSTKPQTLQQPCLHPAIISPSSPPLPLLLKKTDCYSVQYITPFSHPPLDVSEKHHQPLCVSVEDHKPLYVNGKHHRSLDVSEKHDQPLDVSGKHHKPLDVSEEHHQPLDVSGKHHQPLNINGEHHQPLDVSENHHQPLDISGKHHQPTSSNVPIRIPAPPKSEICRRRVKYSPRPRTTATASTAPEQSAVNHASATAKFFANFHEKYINVAKFAHIQESPENCMLPFKTINRKVIDSDKTFHAVSSGPTKCIDTVSFDTEIDSVLSHRDTEGLPASHKDSDTSRCSDGLPASHKDSIMSQCSDGSPASHKDSIMSQCSDGSPASHKDSIMSQCSDGLPVSQKGSETSRCSDGLPASHKDSIMSQCSDGLPASHKDIIMSQCSDGLPASHKDSDTSWCSDGLPPSHKYSDTS</sequence>
<dbReference type="Proteomes" id="UP001283361">
    <property type="component" value="Unassembled WGS sequence"/>
</dbReference>
<keyword evidence="2" id="KW-0472">Membrane</keyword>
<comment type="caution">
    <text evidence="3">The sequence shown here is derived from an EMBL/GenBank/DDBJ whole genome shotgun (WGS) entry which is preliminary data.</text>
</comment>
<feature type="compositionally biased region" description="Basic and acidic residues" evidence="1">
    <location>
        <begin position="933"/>
        <end position="948"/>
    </location>
</feature>
<reference evidence="3" key="1">
    <citation type="journal article" date="2023" name="G3 (Bethesda)">
        <title>A reference genome for the long-term kleptoplast-retaining sea slug Elysia crispata morphotype clarki.</title>
        <authorList>
            <person name="Eastman K.E."/>
            <person name="Pendleton A.L."/>
            <person name="Shaikh M.A."/>
            <person name="Suttiyut T."/>
            <person name="Ogas R."/>
            <person name="Tomko P."/>
            <person name="Gavelis G."/>
            <person name="Widhalm J.R."/>
            <person name="Wisecaver J.H."/>
        </authorList>
    </citation>
    <scope>NUCLEOTIDE SEQUENCE</scope>
    <source>
        <strain evidence="3">ECLA1</strain>
    </source>
</reference>
<feature type="compositionally biased region" description="Basic residues" evidence="1">
    <location>
        <begin position="374"/>
        <end position="383"/>
    </location>
</feature>
<evidence type="ECO:0000313" key="3">
    <source>
        <dbReference type="EMBL" id="KAK3760017.1"/>
    </source>
</evidence>
<name>A0AAE0Z1B1_9GAST</name>